<name>A0A367ESU0_9ACTN</name>
<dbReference type="SUPFAM" id="SSF47413">
    <property type="entry name" value="lambda repressor-like DNA-binding domains"/>
    <property type="match status" value="2"/>
</dbReference>
<dbReference type="AlphaFoldDB" id="A0A367ESU0"/>
<dbReference type="Pfam" id="PF19054">
    <property type="entry name" value="DUF5753"/>
    <property type="match status" value="1"/>
</dbReference>
<evidence type="ECO:0000313" key="3">
    <source>
        <dbReference type="Proteomes" id="UP000253094"/>
    </source>
</evidence>
<comment type="caution">
    <text evidence="2">The sequence shown here is derived from an EMBL/GenBank/DDBJ whole genome shotgun (WGS) entry which is preliminary data.</text>
</comment>
<dbReference type="EMBL" id="QOIL01000030">
    <property type="protein sequence ID" value="RCG21154.1"/>
    <property type="molecule type" value="Genomic_DNA"/>
</dbReference>
<feature type="domain" description="HTH cro/C1-type" evidence="1">
    <location>
        <begin position="39"/>
        <end position="79"/>
    </location>
</feature>
<dbReference type="GO" id="GO:0003677">
    <property type="term" value="F:DNA binding"/>
    <property type="evidence" value="ECO:0007669"/>
    <property type="project" value="InterPro"/>
</dbReference>
<dbReference type="Gene3D" id="1.10.260.40">
    <property type="entry name" value="lambda repressor-like DNA-binding domains"/>
    <property type="match status" value="2"/>
</dbReference>
<dbReference type="InterPro" id="IPR043917">
    <property type="entry name" value="DUF5753"/>
</dbReference>
<reference evidence="2 3" key="1">
    <citation type="submission" date="2018-06" db="EMBL/GenBank/DDBJ databases">
        <title>Sphaerisporangium craniellae sp. nov., isolated from a marine sponge in the South China Sea.</title>
        <authorList>
            <person name="Li L."/>
        </authorList>
    </citation>
    <scope>NUCLEOTIDE SEQUENCE [LARGE SCALE GENOMIC DNA]</scope>
    <source>
        <strain evidence="2 3">CCTCC AA 208026</strain>
    </source>
</reference>
<evidence type="ECO:0000259" key="1">
    <source>
        <dbReference type="PROSITE" id="PS50943"/>
    </source>
</evidence>
<sequence length="432" mass="47681">MGTKDEPPPRLDTIATRLTHLFETHRRPDGKKVQIGDAARATGLSRYTISLIKSGKNPNPQMMTLRPLAAFFGVELGWLAGGPPEQLASGEHLRAQIFGDLVGLSDYVLRTIADLTRIARRAEHLGTSTHDVAVSRRTSLSPQFAPGPTYPGAPSQAIVGRRLSLLREAQALSLDDAGEQSGIGRSAVEAVEAGEGTAEVVEALLTAYGVSVPCQRDSVMRLARGEHEPQWWDAPEIPLWFSTTARLEAGAQMIYTYQAHFVPALLQTYQYALAACRACRYDDPSQARLQFGARAAMQRQRLLEGEDAPRLWAILDESVLHRQLVAGDERIDQLDALIAATKGRVTLQIAPYDCQFVPREASFTLYRYADAPDVLCVHRFDRDEIISDQSEADAYHQTFVALGVSAIPPEETRDFLIEFRSGLSLDQPKEFD</sequence>
<evidence type="ECO:0000313" key="2">
    <source>
        <dbReference type="EMBL" id="RCG21154.1"/>
    </source>
</evidence>
<dbReference type="Pfam" id="PF13560">
    <property type="entry name" value="HTH_31"/>
    <property type="match status" value="1"/>
</dbReference>
<organism evidence="2 3">
    <name type="scientific">Sphaerisporangium album</name>
    <dbReference type="NCBI Taxonomy" id="509200"/>
    <lineage>
        <taxon>Bacteria</taxon>
        <taxon>Bacillati</taxon>
        <taxon>Actinomycetota</taxon>
        <taxon>Actinomycetes</taxon>
        <taxon>Streptosporangiales</taxon>
        <taxon>Streptosporangiaceae</taxon>
        <taxon>Sphaerisporangium</taxon>
    </lineage>
</organism>
<dbReference type="PROSITE" id="PS50943">
    <property type="entry name" value="HTH_CROC1"/>
    <property type="match status" value="1"/>
</dbReference>
<protein>
    <recommendedName>
        <fullName evidence="1">HTH cro/C1-type domain-containing protein</fullName>
    </recommendedName>
</protein>
<dbReference type="InterPro" id="IPR010982">
    <property type="entry name" value="Lambda_DNA-bd_dom_sf"/>
</dbReference>
<proteinExistence type="predicted"/>
<keyword evidence="3" id="KW-1185">Reference proteome</keyword>
<dbReference type="Proteomes" id="UP000253094">
    <property type="component" value="Unassembled WGS sequence"/>
</dbReference>
<dbReference type="InterPro" id="IPR001387">
    <property type="entry name" value="Cro/C1-type_HTH"/>
</dbReference>
<dbReference type="SMART" id="SM00530">
    <property type="entry name" value="HTH_XRE"/>
    <property type="match status" value="2"/>
</dbReference>
<dbReference type="CDD" id="cd00093">
    <property type="entry name" value="HTH_XRE"/>
    <property type="match status" value="2"/>
</dbReference>
<gene>
    <name evidence="2" type="ORF">DQ384_36690</name>
</gene>
<accession>A0A367ESU0</accession>